<dbReference type="CDD" id="cd14733">
    <property type="entry name" value="BACK"/>
    <property type="match status" value="1"/>
</dbReference>
<comment type="function">
    <text evidence="1">May act as a substrate-specific adapter of an E3 ubiquitin-protein ligase complex (CUL3-RBX1-BTB) which mediates the ubiquitination and subsequent proteasomal degradation of target proteins.</text>
</comment>
<evidence type="ECO:0000256" key="2">
    <source>
        <dbReference type="ARBA" id="ARBA00004906"/>
    </source>
</evidence>
<organism evidence="4 5">
    <name type="scientific">Stephania japonica</name>
    <dbReference type="NCBI Taxonomy" id="461633"/>
    <lineage>
        <taxon>Eukaryota</taxon>
        <taxon>Viridiplantae</taxon>
        <taxon>Streptophyta</taxon>
        <taxon>Embryophyta</taxon>
        <taxon>Tracheophyta</taxon>
        <taxon>Spermatophyta</taxon>
        <taxon>Magnoliopsida</taxon>
        <taxon>Ranunculales</taxon>
        <taxon>Menispermaceae</taxon>
        <taxon>Menispermoideae</taxon>
        <taxon>Cissampelideae</taxon>
        <taxon>Stephania</taxon>
    </lineage>
</organism>
<gene>
    <name evidence="4" type="ORF">Sjap_014282</name>
</gene>
<dbReference type="PANTHER" id="PTHR47274:SF1">
    <property type="entry name" value="BTB_POZ DOMAIN CONTAINING PROTEIN, EXPRESSED"/>
    <property type="match status" value="1"/>
</dbReference>
<dbReference type="PANTHER" id="PTHR47274">
    <property type="entry name" value="BTB/POZ DOMAIN CONTAINING PROTEIN, EXPRESSED-RELATED"/>
    <property type="match status" value="1"/>
</dbReference>
<dbReference type="CDD" id="cd18186">
    <property type="entry name" value="BTB_POZ_ZBTB_KLHL-like"/>
    <property type="match status" value="1"/>
</dbReference>
<comment type="pathway">
    <text evidence="2">Protein modification; protein ubiquitination.</text>
</comment>
<dbReference type="SMART" id="SM00225">
    <property type="entry name" value="BTB"/>
    <property type="match status" value="1"/>
</dbReference>
<evidence type="ECO:0000313" key="5">
    <source>
        <dbReference type="Proteomes" id="UP001417504"/>
    </source>
</evidence>
<sequence>MDCSFCSSVPHVPRTPRNVICLSCFEGARRLITFATNTLEPIDSSVQQSSLSKGFASALKKIKELKEREESLKEKLGYLGELIVVFRDGIHTDIQVKPGIGPSIPAHRAILAAKSDIFRNMLDSDMCKAPPNDTISLPELNHEELDTLLEFLYTGTLPTEKVVTHVYSLYTAADKYEIPFLQNFCEGWMLESLNTSNVLDVLEASDVCVNSKLKDCAMKFIVDHMEDVLFSAKYDVFSLKNPHVNVQVTRAVVMDIKNRYIIDDPS</sequence>
<reference evidence="4 5" key="1">
    <citation type="submission" date="2024-01" db="EMBL/GenBank/DDBJ databases">
        <title>Genome assemblies of Stephania.</title>
        <authorList>
            <person name="Yang L."/>
        </authorList>
    </citation>
    <scope>NUCLEOTIDE SEQUENCE [LARGE SCALE GENOMIC DNA]</scope>
    <source>
        <strain evidence="4">QJT</strain>
        <tissue evidence="4">Leaf</tissue>
    </source>
</reference>
<name>A0AAP0J0V2_9MAGN</name>
<dbReference type="InterPro" id="IPR044784">
    <property type="entry name" value="At1g01640-like"/>
</dbReference>
<feature type="domain" description="BTB" evidence="3">
    <location>
        <begin position="92"/>
        <end position="161"/>
    </location>
</feature>
<dbReference type="SUPFAM" id="SSF54695">
    <property type="entry name" value="POZ domain"/>
    <property type="match status" value="1"/>
</dbReference>
<dbReference type="InterPro" id="IPR000210">
    <property type="entry name" value="BTB/POZ_dom"/>
</dbReference>
<keyword evidence="5" id="KW-1185">Reference proteome</keyword>
<dbReference type="InterPro" id="IPR011333">
    <property type="entry name" value="SKP1/BTB/POZ_sf"/>
</dbReference>
<dbReference type="Gene3D" id="1.25.40.420">
    <property type="match status" value="1"/>
</dbReference>
<dbReference type="Pfam" id="PF00651">
    <property type="entry name" value="BTB"/>
    <property type="match status" value="1"/>
</dbReference>
<dbReference type="EMBL" id="JBBNAE010000005">
    <property type="protein sequence ID" value="KAK9124680.1"/>
    <property type="molecule type" value="Genomic_DNA"/>
</dbReference>
<dbReference type="Gene3D" id="3.30.710.10">
    <property type="entry name" value="Potassium Channel Kv1.1, Chain A"/>
    <property type="match status" value="1"/>
</dbReference>
<accession>A0AAP0J0V2</accession>
<protein>
    <recommendedName>
        <fullName evidence="3">BTB domain-containing protein</fullName>
    </recommendedName>
</protein>
<dbReference type="AlphaFoldDB" id="A0AAP0J0V2"/>
<evidence type="ECO:0000313" key="4">
    <source>
        <dbReference type="EMBL" id="KAK9124680.1"/>
    </source>
</evidence>
<evidence type="ECO:0000259" key="3">
    <source>
        <dbReference type="PROSITE" id="PS50097"/>
    </source>
</evidence>
<evidence type="ECO:0000256" key="1">
    <source>
        <dbReference type="ARBA" id="ARBA00002668"/>
    </source>
</evidence>
<dbReference type="Proteomes" id="UP001417504">
    <property type="component" value="Unassembled WGS sequence"/>
</dbReference>
<proteinExistence type="predicted"/>
<dbReference type="PROSITE" id="PS50097">
    <property type="entry name" value="BTB"/>
    <property type="match status" value="1"/>
</dbReference>
<comment type="caution">
    <text evidence="4">The sequence shown here is derived from an EMBL/GenBank/DDBJ whole genome shotgun (WGS) entry which is preliminary data.</text>
</comment>